<protein>
    <submittedName>
        <fullName evidence="2">Uncharacterized protein</fullName>
    </submittedName>
</protein>
<evidence type="ECO:0000313" key="2">
    <source>
        <dbReference type="EMBL" id="GJE86555.1"/>
    </source>
</evidence>
<feature type="compositionally biased region" description="Basic and acidic residues" evidence="1">
    <location>
        <begin position="204"/>
        <end position="216"/>
    </location>
</feature>
<evidence type="ECO:0000313" key="3">
    <source>
        <dbReference type="Proteomes" id="UP000703269"/>
    </source>
</evidence>
<feature type="compositionally biased region" description="Polar residues" evidence="1">
    <location>
        <begin position="304"/>
        <end position="314"/>
    </location>
</feature>
<dbReference type="EMBL" id="BPQB01000004">
    <property type="protein sequence ID" value="GJE86555.1"/>
    <property type="molecule type" value="Genomic_DNA"/>
</dbReference>
<sequence length="352" mass="38791">MPPPSSIIVSSSLLAIPATINRGHGALSSKRGAADGGPSLVLNDWDMAVYKENLEGRGMSGTWPFMSVVALQHPTKPAEVADDLESFIYVILRLAFRFHQHRGSPLVPACATQAEQEEANRNNRYLSGHIDYIFWEEVTLRNGVVTGGDRKHMHILLAEPPITLTKNTPIAIFLNEAYSALREHYQAIDFTKLQPYAARQPSPEPEHGKASSRERSGAQLNCNTHIPWPVELSLPSRTPELSVLSAPPHASSDSDDPDPQRLLDDHIALLVIIRDVLRELEAGIINDDDYLFDQFSKLGRFEDTTPNNSTSSDASRLDLKRSAAEANEDGVVEQKNADLPASARPAKKLRAK</sequence>
<proteinExistence type="predicted"/>
<dbReference type="OrthoDB" id="2757790at2759"/>
<reference evidence="2 3" key="1">
    <citation type="submission" date="2021-08" db="EMBL/GenBank/DDBJ databases">
        <title>Draft Genome Sequence of Phanerochaete sordida strain YK-624.</title>
        <authorList>
            <person name="Mori T."/>
            <person name="Dohra H."/>
            <person name="Suzuki T."/>
            <person name="Kawagishi H."/>
            <person name="Hirai H."/>
        </authorList>
    </citation>
    <scope>NUCLEOTIDE SEQUENCE [LARGE SCALE GENOMIC DNA]</scope>
    <source>
        <strain evidence="2 3">YK-624</strain>
    </source>
</reference>
<gene>
    <name evidence="2" type="ORF">PsYK624_026350</name>
</gene>
<dbReference type="AlphaFoldDB" id="A0A9P3G277"/>
<organism evidence="2 3">
    <name type="scientific">Phanerochaete sordida</name>
    <dbReference type="NCBI Taxonomy" id="48140"/>
    <lineage>
        <taxon>Eukaryota</taxon>
        <taxon>Fungi</taxon>
        <taxon>Dikarya</taxon>
        <taxon>Basidiomycota</taxon>
        <taxon>Agaricomycotina</taxon>
        <taxon>Agaricomycetes</taxon>
        <taxon>Polyporales</taxon>
        <taxon>Phanerochaetaceae</taxon>
        <taxon>Phanerochaete</taxon>
    </lineage>
</organism>
<comment type="caution">
    <text evidence="2">The sequence shown here is derived from an EMBL/GenBank/DDBJ whole genome shotgun (WGS) entry which is preliminary data.</text>
</comment>
<name>A0A9P3G277_9APHY</name>
<feature type="region of interest" description="Disordered" evidence="1">
    <location>
        <begin position="301"/>
        <end position="352"/>
    </location>
</feature>
<dbReference type="Proteomes" id="UP000703269">
    <property type="component" value="Unassembled WGS sequence"/>
</dbReference>
<evidence type="ECO:0000256" key="1">
    <source>
        <dbReference type="SAM" id="MobiDB-lite"/>
    </source>
</evidence>
<feature type="region of interest" description="Disordered" evidence="1">
    <location>
        <begin position="198"/>
        <end position="217"/>
    </location>
</feature>
<feature type="region of interest" description="Disordered" evidence="1">
    <location>
        <begin position="240"/>
        <end position="259"/>
    </location>
</feature>
<keyword evidence="3" id="KW-1185">Reference proteome</keyword>
<accession>A0A9P3G277</accession>